<dbReference type="EMBL" id="CP036433">
    <property type="protein sequence ID" value="QDU93907.1"/>
    <property type="molecule type" value="Genomic_DNA"/>
</dbReference>
<evidence type="ECO:0000313" key="2">
    <source>
        <dbReference type="Proteomes" id="UP000317648"/>
    </source>
</evidence>
<accession>A0A518DPZ0</accession>
<evidence type="ECO:0000313" key="1">
    <source>
        <dbReference type="EMBL" id="QDU93907.1"/>
    </source>
</evidence>
<gene>
    <name evidence="1" type="ORF">Pla8534_16920</name>
</gene>
<keyword evidence="2" id="KW-1185">Reference proteome</keyword>
<sequence length="85" mass="9747">MPLRIIERVYGADNSDNAGDDIVHALSQISDYKGQYRYRFDRDCAHSNPYFHVMVFEIEGISDDAYGRFSDRLVELGIVEVNTQA</sequence>
<dbReference type="KEGG" id="lcre:Pla8534_16920"/>
<protein>
    <submittedName>
        <fullName evidence="1">Uncharacterized protein</fullName>
    </submittedName>
</protein>
<organism evidence="1 2">
    <name type="scientific">Lignipirellula cremea</name>
    <dbReference type="NCBI Taxonomy" id="2528010"/>
    <lineage>
        <taxon>Bacteria</taxon>
        <taxon>Pseudomonadati</taxon>
        <taxon>Planctomycetota</taxon>
        <taxon>Planctomycetia</taxon>
        <taxon>Pirellulales</taxon>
        <taxon>Pirellulaceae</taxon>
        <taxon>Lignipirellula</taxon>
    </lineage>
</organism>
<reference evidence="1 2" key="1">
    <citation type="submission" date="2019-02" db="EMBL/GenBank/DDBJ databases">
        <title>Deep-cultivation of Planctomycetes and their phenomic and genomic characterization uncovers novel biology.</title>
        <authorList>
            <person name="Wiegand S."/>
            <person name="Jogler M."/>
            <person name="Boedeker C."/>
            <person name="Pinto D."/>
            <person name="Vollmers J."/>
            <person name="Rivas-Marin E."/>
            <person name="Kohn T."/>
            <person name="Peeters S.H."/>
            <person name="Heuer A."/>
            <person name="Rast P."/>
            <person name="Oberbeckmann S."/>
            <person name="Bunk B."/>
            <person name="Jeske O."/>
            <person name="Meyerdierks A."/>
            <person name="Storesund J.E."/>
            <person name="Kallscheuer N."/>
            <person name="Luecker S."/>
            <person name="Lage O.M."/>
            <person name="Pohl T."/>
            <person name="Merkel B.J."/>
            <person name="Hornburger P."/>
            <person name="Mueller R.-W."/>
            <person name="Bruemmer F."/>
            <person name="Labrenz M."/>
            <person name="Spormann A.M."/>
            <person name="Op den Camp H."/>
            <person name="Overmann J."/>
            <person name="Amann R."/>
            <person name="Jetten M.S.M."/>
            <person name="Mascher T."/>
            <person name="Medema M.H."/>
            <person name="Devos D.P."/>
            <person name="Kaster A.-K."/>
            <person name="Ovreas L."/>
            <person name="Rohde M."/>
            <person name="Galperin M.Y."/>
            <person name="Jogler C."/>
        </authorList>
    </citation>
    <scope>NUCLEOTIDE SEQUENCE [LARGE SCALE GENOMIC DNA]</scope>
    <source>
        <strain evidence="1 2">Pla85_3_4</strain>
    </source>
</reference>
<dbReference type="Proteomes" id="UP000317648">
    <property type="component" value="Chromosome"/>
</dbReference>
<name>A0A518DPZ0_9BACT</name>
<dbReference type="AlphaFoldDB" id="A0A518DPZ0"/>
<proteinExistence type="predicted"/>